<organism evidence="1 2">
    <name type="scientific">Deinococcus roseus</name>
    <dbReference type="NCBI Taxonomy" id="392414"/>
    <lineage>
        <taxon>Bacteria</taxon>
        <taxon>Thermotogati</taxon>
        <taxon>Deinococcota</taxon>
        <taxon>Deinococci</taxon>
        <taxon>Deinococcales</taxon>
        <taxon>Deinococcaceae</taxon>
        <taxon>Deinococcus</taxon>
    </lineage>
</organism>
<dbReference type="SUPFAM" id="SSF51556">
    <property type="entry name" value="Metallo-dependent hydrolases"/>
    <property type="match status" value="1"/>
</dbReference>
<accession>A0ABQ2CYA4</accession>
<sequence length="330" mass="36800">MLDWSVIFDAHLDLAYSAVQGRDLTRPLPQPLHDETAMVNFAALREAGVRACLGTLWAYPSSKDHPEGYTTAQEARKQALLQLEHYLRWQDQGHIRLLASGQELLEHWNNPQDAPLGVVLLMEGADPISGPEDLHFWHREGLRVVGLAWERTRYSGGTNAPGGLTAEGRELVHAIKELNLTLDASHLAEQAFWELVEIHQKVIASHSNAQALVPTDRQLSDAMLQKIGDLNGRIGLVLFNTFIKAGVKKGMPKNAVGFSDLLQHAQHMAGLIGWDKVGLGSDLDGGFGWERTPAELQRVADLHRFFELLPEQARAGVEHQNWLDWLVRNL</sequence>
<dbReference type="InterPro" id="IPR008257">
    <property type="entry name" value="Pept_M19"/>
</dbReference>
<evidence type="ECO:0000313" key="2">
    <source>
        <dbReference type="Proteomes" id="UP000632222"/>
    </source>
</evidence>
<comment type="caution">
    <text evidence="1">The sequence shown here is derived from an EMBL/GenBank/DDBJ whole genome shotgun (WGS) entry which is preliminary data.</text>
</comment>
<protein>
    <submittedName>
        <fullName evidence="1">Peptidase</fullName>
    </submittedName>
</protein>
<keyword evidence="2" id="KW-1185">Reference proteome</keyword>
<dbReference type="PROSITE" id="PS51365">
    <property type="entry name" value="RENAL_DIPEPTIDASE_2"/>
    <property type="match status" value="1"/>
</dbReference>
<dbReference type="RefSeq" id="WP_189002430.1">
    <property type="nucleotide sequence ID" value="NZ_BMOD01000005.1"/>
</dbReference>
<dbReference type="Proteomes" id="UP000632222">
    <property type="component" value="Unassembled WGS sequence"/>
</dbReference>
<evidence type="ECO:0000313" key="1">
    <source>
        <dbReference type="EMBL" id="GGJ32847.1"/>
    </source>
</evidence>
<dbReference type="Pfam" id="PF01244">
    <property type="entry name" value="Peptidase_M19"/>
    <property type="match status" value="1"/>
</dbReference>
<proteinExistence type="predicted"/>
<dbReference type="EMBL" id="BMOD01000005">
    <property type="protein sequence ID" value="GGJ32847.1"/>
    <property type="molecule type" value="Genomic_DNA"/>
</dbReference>
<dbReference type="InterPro" id="IPR032466">
    <property type="entry name" value="Metal_Hydrolase"/>
</dbReference>
<dbReference type="PANTHER" id="PTHR10443">
    <property type="entry name" value="MICROSOMAL DIPEPTIDASE"/>
    <property type="match status" value="1"/>
</dbReference>
<dbReference type="PANTHER" id="PTHR10443:SF12">
    <property type="entry name" value="DIPEPTIDASE"/>
    <property type="match status" value="1"/>
</dbReference>
<dbReference type="Gene3D" id="3.20.20.140">
    <property type="entry name" value="Metal-dependent hydrolases"/>
    <property type="match status" value="1"/>
</dbReference>
<reference evidence="2" key="1">
    <citation type="journal article" date="2019" name="Int. J. Syst. Evol. Microbiol.">
        <title>The Global Catalogue of Microorganisms (GCM) 10K type strain sequencing project: providing services to taxonomists for standard genome sequencing and annotation.</title>
        <authorList>
            <consortium name="The Broad Institute Genomics Platform"/>
            <consortium name="The Broad Institute Genome Sequencing Center for Infectious Disease"/>
            <person name="Wu L."/>
            <person name="Ma J."/>
        </authorList>
    </citation>
    <scope>NUCLEOTIDE SEQUENCE [LARGE SCALE GENOMIC DNA]</scope>
    <source>
        <strain evidence="2">JCM 14370</strain>
    </source>
</reference>
<gene>
    <name evidence="1" type="ORF">GCM10008938_18820</name>
</gene>
<name>A0ABQ2CYA4_9DEIO</name>